<dbReference type="Gene3D" id="3.30.530.20">
    <property type="match status" value="1"/>
</dbReference>
<dbReference type="EMBL" id="FNON01000001">
    <property type="protein sequence ID" value="SDW37922.1"/>
    <property type="molecule type" value="Genomic_DNA"/>
</dbReference>
<keyword evidence="4" id="KW-1185">Reference proteome</keyword>
<evidence type="ECO:0000259" key="2">
    <source>
        <dbReference type="Pfam" id="PF08327"/>
    </source>
</evidence>
<evidence type="ECO:0000313" key="4">
    <source>
        <dbReference type="Proteomes" id="UP000199515"/>
    </source>
</evidence>
<dbReference type="InterPro" id="IPR023393">
    <property type="entry name" value="START-like_dom_sf"/>
</dbReference>
<evidence type="ECO:0000313" key="3">
    <source>
        <dbReference type="EMBL" id="SDW37922.1"/>
    </source>
</evidence>
<comment type="similarity">
    <text evidence="1">Belongs to the AHA1 family.</text>
</comment>
<dbReference type="OrthoDB" id="3365660at2"/>
<name>A0A1H2T259_9PSEU</name>
<feature type="domain" description="Activator of Hsp90 ATPase homologue 1/2-like C-terminal" evidence="2">
    <location>
        <begin position="14"/>
        <end position="144"/>
    </location>
</feature>
<protein>
    <submittedName>
        <fullName evidence="3">Uncharacterized conserved protein YndB, AHSA1/START domain</fullName>
    </submittedName>
</protein>
<dbReference type="Pfam" id="PF08327">
    <property type="entry name" value="AHSA1"/>
    <property type="match status" value="1"/>
</dbReference>
<dbReference type="AlphaFoldDB" id="A0A1H2T259"/>
<dbReference type="RefSeq" id="WP_091285855.1">
    <property type="nucleotide sequence ID" value="NZ_FNON01000001.1"/>
</dbReference>
<reference evidence="3 4" key="1">
    <citation type="submission" date="2016-10" db="EMBL/GenBank/DDBJ databases">
        <authorList>
            <person name="de Groot N.N."/>
        </authorList>
    </citation>
    <scope>NUCLEOTIDE SEQUENCE [LARGE SCALE GENOMIC DNA]</scope>
    <source>
        <strain evidence="3 4">CPCC 202699</strain>
    </source>
</reference>
<evidence type="ECO:0000256" key="1">
    <source>
        <dbReference type="ARBA" id="ARBA00006817"/>
    </source>
</evidence>
<proteinExistence type="inferred from homology"/>
<dbReference type="SUPFAM" id="SSF55961">
    <property type="entry name" value="Bet v1-like"/>
    <property type="match status" value="1"/>
</dbReference>
<sequence>MDDTLRLEITRIFDAPRDLVFRAWTDPAQLTRWFGPHGMTTPLDTIRVDLRPGGEWRAVMVRDADGFEARTGGLYREIAEPERLVFTWGIEVDGTIEESLVTVVFDDVGGKTKMSFTQVGFPATASRDEHEGGWTETFERLASLTSERG</sequence>
<dbReference type="InterPro" id="IPR013538">
    <property type="entry name" value="ASHA1/2-like_C"/>
</dbReference>
<accession>A0A1H2T259</accession>
<organism evidence="3 4">
    <name type="scientific">Amycolatopsis xylanica</name>
    <dbReference type="NCBI Taxonomy" id="589385"/>
    <lineage>
        <taxon>Bacteria</taxon>
        <taxon>Bacillati</taxon>
        <taxon>Actinomycetota</taxon>
        <taxon>Actinomycetes</taxon>
        <taxon>Pseudonocardiales</taxon>
        <taxon>Pseudonocardiaceae</taxon>
        <taxon>Amycolatopsis</taxon>
    </lineage>
</organism>
<dbReference type="STRING" id="589385.SAMN05421504_101433"/>
<gene>
    <name evidence="3" type="ORF">SAMN05421504_101433</name>
</gene>
<dbReference type="Proteomes" id="UP000199515">
    <property type="component" value="Unassembled WGS sequence"/>
</dbReference>